<evidence type="ECO:0000256" key="3">
    <source>
        <dbReference type="ARBA" id="ARBA00022980"/>
    </source>
</evidence>
<dbReference type="GO" id="GO:1990904">
    <property type="term" value="C:ribonucleoprotein complex"/>
    <property type="evidence" value="ECO:0007669"/>
    <property type="project" value="UniProtKB-KW"/>
</dbReference>
<dbReference type="SUPFAM" id="SSF46561">
    <property type="entry name" value="Ribosomal protein L29 (L29p)"/>
    <property type="match status" value="1"/>
</dbReference>
<feature type="region of interest" description="Disordered" evidence="7">
    <location>
        <begin position="33"/>
        <end position="92"/>
    </location>
</feature>
<name>A0ABD3QTE1_9STRA</name>
<dbReference type="InterPro" id="IPR038340">
    <property type="entry name" value="MRP-L47_sf"/>
</dbReference>
<reference evidence="8 9" key="1">
    <citation type="submission" date="2024-10" db="EMBL/GenBank/DDBJ databases">
        <title>Updated reference genomes for cyclostephanoid diatoms.</title>
        <authorList>
            <person name="Roberts W.R."/>
            <person name="Alverson A.J."/>
        </authorList>
    </citation>
    <scope>NUCLEOTIDE SEQUENCE [LARGE SCALE GENOMIC DNA]</scope>
    <source>
        <strain evidence="8 9">AJA276-08</strain>
    </source>
</reference>
<proteinExistence type="inferred from homology"/>
<feature type="compositionally biased region" description="Low complexity" evidence="7">
    <location>
        <begin position="211"/>
        <end position="221"/>
    </location>
</feature>
<dbReference type="Pfam" id="PF06984">
    <property type="entry name" value="MRP-L47"/>
    <property type="match status" value="1"/>
</dbReference>
<feature type="compositionally biased region" description="Low complexity" evidence="7">
    <location>
        <begin position="70"/>
        <end position="87"/>
    </location>
</feature>
<evidence type="ECO:0000256" key="6">
    <source>
        <dbReference type="ARBA" id="ARBA00035289"/>
    </source>
</evidence>
<gene>
    <name evidence="8" type="ORF">ACHAW5_004623</name>
</gene>
<dbReference type="PANTHER" id="PTHR21183">
    <property type="entry name" value="RIBOSOMAL PROTEIN L47, MITOCHONDRIAL-RELATED"/>
    <property type="match status" value="1"/>
</dbReference>
<feature type="compositionally biased region" description="Acidic residues" evidence="7">
    <location>
        <begin position="237"/>
        <end position="246"/>
    </location>
</feature>
<evidence type="ECO:0000313" key="8">
    <source>
        <dbReference type="EMBL" id="KAL3803772.1"/>
    </source>
</evidence>
<dbReference type="InterPro" id="IPR010729">
    <property type="entry name" value="Ribosomal_uL29_mit"/>
</dbReference>
<feature type="compositionally biased region" description="Basic and acidic residues" evidence="7">
    <location>
        <begin position="52"/>
        <end position="63"/>
    </location>
</feature>
<dbReference type="GO" id="GO:0005739">
    <property type="term" value="C:mitochondrion"/>
    <property type="evidence" value="ECO:0007669"/>
    <property type="project" value="UniProtKB-SubCell"/>
</dbReference>
<keyword evidence="3" id="KW-0689">Ribosomal protein</keyword>
<feature type="region of interest" description="Disordered" evidence="7">
    <location>
        <begin position="210"/>
        <end position="261"/>
    </location>
</feature>
<evidence type="ECO:0000313" key="9">
    <source>
        <dbReference type="Proteomes" id="UP001530315"/>
    </source>
</evidence>
<keyword evidence="4" id="KW-0496">Mitochondrion</keyword>
<dbReference type="GO" id="GO:0005840">
    <property type="term" value="C:ribosome"/>
    <property type="evidence" value="ECO:0007669"/>
    <property type="project" value="UniProtKB-KW"/>
</dbReference>
<protein>
    <recommendedName>
        <fullName evidence="6">Large ribosomal subunit protein uL29m</fullName>
    </recommendedName>
</protein>
<dbReference type="Proteomes" id="UP001530315">
    <property type="component" value="Unassembled WGS sequence"/>
</dbReference>
<dbReference type="EMBL" id="JALLAZ020000106">
    <property type="protein sequence ID" value="KAL3803772.1"/>
    <property type="molecule type" value="Genomic_DNA"/>
</dbReference>
<keyword evidence="9" id="KW-1185">Reference proteome</keyword>
<dbReference type="InterPro" id="IPR036049">
    <property type="entry name" value="Ribosomal_uL29_sf"/>
</dbReference>
<feature type="compositionally biased region" description="Basic and acidic residues" evidence="7">
    <location>
        <begin position="252"/>
        <end position="261"/>
    </location>
</feature>
<feature type="compositionally biased region" description="Low complexity" evidence="7">
    <location>
        <begin position="33"/>
        <end position="50"/>
    </location>
</feature>
<comment type="caution">
    <text evidence="8">The sequence shown here is derived from an EMBL/GenBank/DDBJ whole genome shotgun (WGS) entry which is preliminary data.</text>
</comment>
<organism evidence="8 9">
    <name type="scientific">Stephanodiscus triporus</name>
    <dbReference type="NCBI Taxonomy" id="2934178"/>
    <lineage>
        <taxon>Eukaryota</taxon>
        <taxon>Sar</taxon>
        <taxon>Stramenopiles</taxon>
        <taxon>Ochrophyta</taxon>
        <taxon>Bacillariophyta</taxon>
        <taxon>Coscinodiscophyceae</taxon>
        <taxon>Thalassiosirophycidae</taxon>
        <taxon>Stephanodiscales</taxon>
        <taxon>Stephanodiscaceae</taxon>
        <taxon>Stephanodiscus</taxon>
    </lineage>
</organism>
<comment type="subcellular location">
    <subcellularLocation>
        <location evidence="1">Mitochondrion</location>
    </subcellularLocation>
</comment>
<evidence type="ECO:0000256" key="4">
    <source>
        <dbReference type="ARBA" id="ARBA00023128"/>
    </source>
</evidence>
<evidence type="ECO:0000256" key="5">
    <source>
        <dbReference type="ARBA" id="ARBA00023274"/>
    </source>
</evidence>
<dbReference type="AlphaFoldDB" id="A0ABD3QTE1"/>
<dbReference type="Gene3D" id="6.10.330.20">
    <property type="match status" value="1"/>
</dbReference>
<dbReference type="PANTHER" id="PTHR21183:SF18">
    <property type="entry name" value="LARGE RIBOSOMAL SUBUNIT PROTEIN UL29M"/>
    <property type="match status" value="1"/>
</dbReference>
<comment type="similarity">
    <text evidence="2">Belongs to the universal ribosomal protein uL29 family.</text>
</comment>
<sequence length="261" mass="28955">MMLARAAAISSSAVANRVVVGLLGVRSASASAGRSVWTTTTTNSTRAADATADDRRRGHRDYCGRGGTSRGSSSSTAPPPSSSSSSAVDDGDIEVERRAAIERWMRWNTSKTWRAKREAEPVGRSWSVRELRRKSYDDLHKLWYVLYKEKNMLLTESNLARRHAYEMVQPDRRRKVQKSMGAIKQVLGERKRKKIADYRAYLMELERFDGLSKSSSSSSVSVGGGGGRTDDGVGPADMEDAMETEAENLIPKNDKAMEWKE</sequence>
<evidence type="ECO:0000256" key="7">
    <source>
        <dbReference type="SAM" id="MobiDB-lite"/>
    </source>
</evidence>
<keyword evidence="5" id="KW-0687">Ribonucleoprotein</keyword>
<evidence type="ECO:0000256" key="1">
    <source>
        <dbReference type="ARBA" id="ARBA00004173"/>
    </source>
</evidence>
<accession>A0ABD3QTE1</accession>
<evidence type="ECO:0000256" key="2">
    <source>
        <dbReference type="ARBA" id="ARBA00009254"/>
    </source>
</evidence>